<reference evidence="1" key="1">
    <citation type="submission" date="2024-11" db="EMBL/GenBank/DDBJ databases">
        <authorList>
            <person name="Lucas J.A."/>
        </authorList>
    </citation>
    <scope>NUCLEOTIDE SEQUENCE</scope>
    <source>
        <strain evidence="1">Z 8.8</strain>
    </source>
</reference>
<evidence type="ECO:0000313" key="1">
    <source>
        <dbReference type="EMBL" id="MFK9084296.1"/>
    </source>
</evidence>
<gene>
    <name evidence="1" type="ORF">ACJEBM_26950</name>
</gene>
<accession>A0ACC7N0P1</accession>
<proteinExistence type="predicted"/>
<name>A0ACC7N0P1_9PSED</name>
<protein>
    <submittedName>
        <fullName evidence="1">DUF1654 domain-containing protein</fullName>
    </submittedName>
</protein>
<keyword evidence="2" id="KW-1185">Reference proteome</keyword>
<dbReference type="Proteomes" id="UP001622950">
    <property type="component" value="Unassembled WGS sequence"/>
</dbReference>
<sequence length="82" mass="9226">MAKRSKIQKIPNSFELLAARIQKQITAPAAQKAQAVTIYKEEGESPDDWEQIVSAISETDSVYVTVQDDDGVRVFWDVIDQD</sequence>
<evidence type="ECO:0000313" key="2">
    <source>
        <dbReference type="Proteomes" id="UP001622950"/>
    </source>
</evidence>
<comment type="caution">
    <text evidence="1">The sequence shown here is derived from an EMBL/GenBank/DDBJ whole genome shotgun (WGS) entry which is preliminary data.</text>
</comment>
<dbReference type="EMBL" id="JBJHQE010000077">
    <property type="protein sequence ID" value="MFK9084296.1"/>
    <property type="molecule type" value="Genomic_DNA"/>
</dbReference>
<organism evidence="1 2">
    <name type="scientific">Pseudomonas neuropathica</name>
    <dbReference type="NCBI Taxonomy" id="2730425"/>
    <lineage>
        <taxon>Bacteria</taxon>
        <taxon>Pseudomonadati</taxon>
        <taxon>Pseudomonadota</taxon>
        <taxon>Gammaproteobacteria</taxon>
        <taxon>Pseudomonadales</taxon>
        <taxon>Pseudomonadaceae</taxon>
        <taxon>Pseudomonas</taxon>
    </lineage>
</organism>